<gene>
    <name evidence="8" type="ORF">DME_LOCUS3681</name>
</gene>
<keyword evidence="4 6" id="KW-1133">Transmembrane helix</keyword>
<dbReference type="AlphaFoldDB" id="A0A0N4UQ90"/>
<dbReference type="InterPro" id="IPR043216">
    <property type="entry name" value="PAP-like"/>
</dbReference>
<organism evidence="9 11">
    <name type="scientific">Dracunculus medinensis</name>
    <name type="common">Guinea worm</name>
    <dbReference type="NCBI Taxonomy" id="318479"/>
    <lineage>
        <taxon>Eukaryota</taxon>
        <taxon>Metazoa</taxon>
        <taxon>Ecdysozoa</taxon>
        <taxon>Nematoda</taxon>
        <taxon>Chromadorea</taxon>
        <taxon>Rhabditida</taxon>
        <taxon>Spirurina</taxon>
        <taxon>Dracunculoidea</taxon>
        <taxon>Dracunculidae</taxon>
        <taxon>Dracunculus</taxon>
    </lineage>
</organism>
<comment type="similarity">
    <text evidence="2">Belongs to the PA-phosphatase related phosphoesterase family.</text>
</comment>
<reference evidence="11" key="1">
    <citation type="submission" date="2017-02" db="UniProtKB">
        <authorList>
            <consortium name="WormBaseParasite"/>
        </authorList>
    </citation>
    <scope>IDENTIFICATION</scope>
</reference>
<feature type="domain" description="Phosphatidic acid phosphatase type 2/haloperoxidase" evidence="7">
    <location>
        <begin position="132"/>
        <end position="280"/>
    </location>
</feature>
<dbReference type="Proteomes" id="UP000274756">
    <property type="component" value="Unassembled WGS sequence"/>
</dbReference>
<evidence type="ECO:0000256" key="1">
    <source>
        <dbReference type="ARBA" id="ARBA00004141"/>
    </source>
</evidence>
<reference evidence="8 10" key="2">
    <citation type="submission" date="2018-11" db="EMBL/GenBank/DDBJ databases">
        <authorList>
            <consortium name="Pathogen Informatics"/>
        </authorList>
    </citation>
    <scope>NUCLEOTIDE SEQUENCE [LARGE SCALE GENOMIC DNA]</scope>
</reference>
<dbReference type="STRING" id="318479.A0A0N4UQ90"/>
<proteinExistence type="inferred from homology"/>
<feature type="transmembrane region" description="Helical" evidence="6">
    <location>
        <begin position="91"/>
        <end position="111"/>
    </location>
</feature>
<dbReference type="WBParaSite" id="DME_0001016501-mRNA-1">
    <property type="protein sequence ID" value="DME_0001016501-mRNA-1"/>
    <property type="gene ID" value="DME_0001016501"/>
</dbReference>
<dbReference type="Proteomes" id="UP000038040">
    <property type="component" value="Unplaced"/>
</dbReference>
<evidence type="ECO:0000256" key="5">
    <source>
        <dbReference type="ARBA" id="ARBA00023136"/>
    </source>
</evidence>
<comment type="subcellular location">
    <subcellularLocation>
        <location evidence="1">Membrane</location>
        <topology evidence="1">Multi-pass membrane protein</topology>
    </subcellularLocation>
</comment>
<evidence type="ECO:0000256" key="2">
    <source>
        <dbReference type="ARBA" id="ARBA00008816"/>
    </source>
</evidence>
<dbReference type="OrthoDB" id="8907274at2759"/>
<dbReference type="PANTHER" id="PTHR10165">
    <property type="entry name" value="LIPID PHOSPHATE PHOSPHATASE"/>
    <property type="match status" value="1"/>
</dbReference>
<dbReference type="SMART" id="SM00014">
    <property type="entry name" value="acidPPc"/>
    <property type="match status" value="1"/>
</dbReference>
<protein>
    <submittedName>
        <fullName evidence="11">AcidPPc domain-containing protein</fullName>
    </submittedName>
</protein>
<dbReference type="InterPro" id="IPR036938">
    <property type="entry name" value="PAP2/HPO_sf"/>
</dbReference>
<dbReference type="InterPro" id="IPR000326">
    <property type="entry name" value="PAP2/HPO"/>
</dbReference>
<evidence type="ECO:0000256" key="4">
    <source>
        <dbReference type="ARBA" id="ARBA00022989"/>
    </source>
</evidence>
<evidence type="ECO:0000313" key="9">
    <source>
        <dbReference type="Proteomes" id="UP000038040"/>
    </source>
</evidence>
<dbReference type="GO" id="GO:0007165">
    <property type="term" value="P:signal transduction"/>
    <property type="evidence" value="ECO:0007669"/>
    <property type="project" value="TreeGrafter"/>
</dbReference>
<feature type="transmembrane region" description="Helical" evidence="6">
    <location>
        <begin position="32"/>
        <end position="55"/>
    </location>
</feature>
<feature type="transmembrane region" description="Helical" evidence="6">
    <location>
        <begin position="208"/>
        <end position="226"/>
    </location>
</feature>
<dbReference type="GO" id="GO:0046839">
    <property type="term" value="P:phospholipid dephosphorylation"/>
    <property type="evidence" value="ECO:0007669"/>
    <property type="project" value="TreeGrafter"/>
</dbReference>
<evidence type="ECO:0000313" key="10">
    <source>
        <dbReference type="Proteomes" id="UP000274756"/>
    </source>
</evidence>
<evidence type="ECO:0000256" key="3">
    <source>
        <dbReference type="ARBA" id="ARBA00022692"/>
    </source>
</evidence>
<accession>A0A0N4UQ90</accession>
<name>A0A0N4UQ90_DRAME</name>
<keyword evidence="10" id="KW-1185">Reference proteome</keyword>
<evidence type="ECO:0000313" key="8">
    <source>
        <dbReference type="EMBL" id="VDN53708.1"/>
    </source>
</evidence>
<dbReference type="GO" id="GO:0005886">
    <property type="term" value="C:plasma membrane"/>
    <property type="evidence" value="ECO:0007669"/>
    <property type="project" value="TreeGrafter"/>
</dbReference>
<dbReference type="GO" id="GO:0006644">
    <property type="term" value="P:phospholipid metabolic process"/>
    <property type="evidence" value="ECO:0007669"/>
    <property type="project" value="InterPro"/>
</dbReference>
<evidence type="ECO:0000313" key="11">
    <source>
        <dbReference type="WBParaSite" id="DME_0001016501-mRNA-1"/>
    </source>
</evidence>
<evidence type="ECO:0000259" key="7">
    <source>
        <dbReference type="SMART" id="SM00014"/>
    </source>
</evidence>
<evidence type="ECO:0000256" key="6">
    <source>
        <dbReference type="SAM" id="Phobius"/>
    </source>
</evidence>
<sequence>MLLRRITFSGRLCDINDSSNNEKESKQIVKMLIKGFVAVLLDISVALSIAIFAYFEFMRSVAAPYERGFYCYEIKHLNNPFLPHTVSTRHLLAITLALPFFLVILVEGIFFHHFRSSETRILPKYFSAVSHVYLEFILSFTITTFSVEAIKCCFARLRPHYLSVCQPNWDLIDCSSEDKFIESAYCTSLDSHRIRISRQSFPSGHSAAAVHFLLFIYYYLSGMVTASRSALLGRIRMISLFIFIPWSIVVMITRVTDYWHFPTDVIGGILLGILPVHFLLRRRFTNPSHIFNNRLVVLPHGN</sequence>
<dbReference type="SUPFAM" id="SSF48317">
    <property type="entry name" value="Acid phosphatase/Vanadium-dependent haloperoxidase"/>
    <property type="match status" value="1"/>
</dbReference>
<dbReference type="Pfam" id="PF01569">
    <property type="entry name" value="PAP2"/>
    <property type="match status" value="1"/>
</dbReference>
<dbReference type="EMBL" id="UYYG01000167">
    <property type="protein sequence ID" value="VDN53708.1"/>
    <property type="molecule type" value="Genomic_DNA"/>
</dbReference>
<feature type="transmembrane region" description="Helical" evidence="6">
    <location>
        <begin position="238"/>
        <end position="255"/>
    </location>
</feature>
<dbReference type="PANTHER" id="PTHR10165:SF174">
    <property type="entry name" value="PHOSPHATIDIC ACID PHOSPHATASE TYPE 2_HALOPEROXIDASE DOMAIN-CONTAINING PROTEIN"/>
    <property type="match status" value="1"/>
</dbReference>
<keyword evidence="3 6" id="KW-0812">Transmembrane</keyword>
<feature type="transmembrane region" description="Helical" evidence="6">
    <location>
        <begin position="261"/>
        <end position="280"/>
    </location>
</feature>
<keyword evidence="5 6" id="KW-0472">Membrane</keyword>
<dbReference type="GO" id="GO:0008195">
    <property type="term" value="F:phosphatidate phosphatase activity"/>
    <property type="evidence" value="ECO:0007669"/>
    <property type="project" value="TreeGrafter"/>
</dbReference>
<dbReference type="Gene3D" id="1.20.144.10">
    <property type="entry name" value="Phosphatidic acid phosphatase type 2/haloperoxidase"/>
    <property type="match status" value="1"/>
</dbReference>
<feature type="transmembrane region" description="Helical" evidence="6">
    <location>
        <begin position="132"/>
        <end position="150"/>
    </location>
</feature>